<organism evidence="9 10">
    <name type="scientific">Spodoptera frugiperda</name>
    <name type="common">Fall armyworm</name>
    <dbReference type="NCBI Taxonomy" id="7108"/>
    <lineage>
        <taxon>Eukaryota</taxon>
        <taxon>Metazoa</taxon>
        <taxon>Ecdysozoa</taxon>
        <taxon>Arthropoda</taxon>
        <taxon>Hexapoda</taxon>
        <taxon>Insecta</taxon>
        <taxon>Pterygota</taxon>
        <taxon>Neoptera</taxon>
        <taxon>Endopterygota</taxon>
        <taxon>Lepidoptera</taxon>
        <taxon>Glossata</taxon>
        <taxon>Ditrysia</taxon>
        <taxon>Noctuoidea</taxon>
        <taxon>Noctuidae</taxon>
        <taxon>Amphipyrinae</taxon>
        <taxon>Spodoptera</taxon>
    </lineage>
</organism>
<dbReference type="Proteomes" id="UP000829999">
    <property type="component" value="Chromosome 4"/>
</dbReference>
<dbReference type="GO" id="GO:0004518">
    <property type="term" value="F:nuclease activity"/>
    <property type="evidence" value="ECO:0007669"/>
    <property type="project" value="UniProtKB-KW"/>
</dbReference>
<dbReference type="GO" id="GO:0046872">
    <property type="term" value="F:metal ion binding"/>
    <property type="evidence" value="ECO:0007669"/>
    <property type="project" value="UniProtKB-KW"/>
</dbReference>
<evidence type="ECO:0000256" key="3">
    <source>
        <dbReference type="ARBA" id="ARBA00006958"/>
    </source>
</evidence>
<dbReference type="GO" id="GO:0005634">
    <property type="term" value="C:nucleus"/>
    <property type="evidence" value="ECO:0007669"/>
    <property type="project" value="UniProtKB-SubCell"/>
</dbReference>
<comment type="subcellular location">
    <subcellularLocation>
        <location evidence="2">Nucleus</location>
    </subcellularLocation>
</comment>
<keyword evidence="5" id="KW-0479">Metal-binding</keyword>
<dbReference type="GO" id="GO:0016787">
    <property type="term" value="F:hydrolase activity"/>
    <property type="evidence" value="ECO:0007669"/>
    <property type="project" value="UniProtKB-KW"/>
</dbReference>
<evidence type="ECO:0000256" key="5">
    <source>
        <dbReference type="ARBA" id="ARBA00022723"/>
    </source>
</evidence>
<name>A0A9R0EET7_SPOFR</name>
<dbReference type="InterPro" id="IPR045249">
    <property type="entry name" value="HARBI1-like"/>
</dbReference>
<evidence type="ECO:0000259" key="8">
    <source>
        <dbReference type="Pfam" id="PF13359"/>
    </source>
</evidence>
<evidence type="ECO:0000256" key="6">
    <source>
        <dbReference type="ARBA" id="ARBA00022801"/>
    </source>
</evidence>
<dbReference type="AlphaFoldDB" id="A0A9R0EET7"/>
<evidence type="ECO:0000256" key="1">
    <source>
        <dbReference type="ARBA" id="ARBA00001968"/>
    </source>
</evidence>
<evidence type="ECO:0000256" key="2">
    <source>
        <dbReference type="ARBA" id="ARBA00004123"/>
    </source>
</evidence>
<evidence type="ECO:0000256" key="4">
    <source>
        <dbReference type="ARBA" id="ARBA00022722"/>
    </source>
</evidence>
<evidence type="ECO:0000256" key="7">
    <source>
        <dbReference type="ARBA" id="ARBA00023242"/>
    </source>
</evidence>
<dbReference type="InterPro" id="IPR027806">
    <property type="entry name" value="HARBI1_dom"/>
</dbReference>
<keyword evidence="6" id="KW-0378">Hydrolase</keyword>
<dbReference type="GeneID" id="118281492"/>
<dbReference type="OrthoDB" id="7434799at2759"/>
<evidence type="ECO:0000313" key="10">
    <source>
        <dbReference type="RefSeq" id="XP_050563958.1"/>
    </source>
</evidence>
<dbReference type="RefSeq" id="XP_050563958.1">
    <property type="nucleotide sequence ID" value="XM_050708001.1"/>
</dbReference>
<dbReference type="Pfam" id="PF13359">
    <property type="entry name" value="DDE_Tnp_4"/>
    <property type="match status" value="1"/>
</dbReference>
<dbReference type="PANTHER" id="PTHR22930">
    <property type="match status" value="1"/>
</dbReference>
<reference evidence="10" key="1">
    <citation type="submission" date="2025-08" db="UniProtKB">
        <authorList>
            <consortium name="RefSeq"/>
        </authorList>
    </citation>
    <scope>IDENTIFICATION</scope>
    <source>
        <tissue evidence="10">Whole larval tissue</tissue>
    </source>
</reference>
<sequence length="360" mass="41810">MHSLRLLWAAHNENAWERRQNRLKQRRQLETIEEMPELLFIQHFRLNKRAFRKLCKDLEAHARLKGSSEIPLEIKVLCALSFLATGSYQKIVGLGQHLTQRTTSRCIGEVVNALNHNWMVSRWIVFPQTPQERSLIKEKFQRTYNLPGVIGCIDCTHIAITRPVEEEHTFFNRKGYHSLNVQMICDYDLRIINVNSKFGGATHDSHIWSASHVNTYMEGLHESGEHVWLLGDSGYPLRPWLMTPILNAEPGSQAEVYTRRHVQARSRIERCFGLLKARWRCMLRHRVLHYHPYMASKITNACCVLHNIALDARIPPPSDMPVEGLQDSEDHAVQYSTSSNDNQNDLIRGRAMRNYLVSRM</sequence>
<feature type="domain" description="DDE Tnp4" evidence="8">
    <location>
        <begin position="153"/>
        <end position="307"/>
    </location>
</feature>
<comment type="similarity">
    <text evidence="3">Belongs to the HARBI1 family.</text>
</comment>
<dbReference type="PANTHER" id="PTHR22930:SF289">
    <property type="entry name" value="DDE TNP4 DOMAIN-CONTAINING PROTEIN-RELATED"/>
    <property type="match status" value="1"/>
</dbReference>
<keyword evidence="9" id="KW-1185">Reference proteome</keyword>
<proteinExistence type="inferred from homology"/>
<evidence type="ECO:0000313" key="9">
    <source>
        <dbReference type="Proteomes" id="UP000829999"/>
    </source>
</evidence>
<gene>
    <name evidence="10" type="primary">LOC118281492</name>
</gene>
<protein>
    <submittedName>
        <fullName evidence="10">Nuclease HARBI1</fullName>
    </submittedName>
</protein>
<keyword evidence="7" id="KW-0539">Nucleus</keyword>
<accession>A0A9R0EET7</accession>
<keyword evidence="4" id="KW-0540">Nuclease</keyword>
<comment type="cofactor">
    <cofactor evidence="1">
        <name>a divalent metal cation</name>
        <dbReference type="ChEBI" id="CHEBI:60240"/>
    </cofactor>
</comment>